<dbReference type="GO" id="GO:0008408">
    <property type="term" value="F:3'-5' exonuclease activity"/>
    <property type="evidence" value="ECO:0007669"/>
    <property type="project" value="InterPro"/>
</dbReference>
<dbReference type="CDD" id="cd04485">
    <property type="entry name" value="DnaE_OBF"/>
    <property type="match status" value="1"/>
</dbReference>
<dbReference type="InterPro" id="IPR041931">
    <property type="entry name" value="DNA_pol3_alpha_thumb_dom"/>
</dbReference>
<comment type="similarity">
    <text evidence="2">Belongs to the DNA polymerase type-C family. DnaE subfamily.</text>
</comment>
<dbReference type="InterPro" id="IPR029460">
    <property type="entry name" value="DNAPol_HHH"/>
</dbReference>
<dbReference type="GO" id="GO:0006260">
    <property type="term" value="P:DNA replication"/>
    <property type="evidence" value="ECO:0007669"/>
    <property type="project" value="UniProtKB-KW"/>
</dbReference>
<accession>A0A1C0YME4</accession>
<dbReference type="EMBL" id="MASJ01000001">
    <property type="protein sequence ID" value="OCS88345.1"/>
    <property type="molecule type" value="Genomic_DNA"/>
</dbReference>
<dbReference type="InterPro" id="IPR012340">
    <property type="entry name" value="NA-bd_OB-fold"/>
</dbReference>
<dbReference type="PANTHER" id="PTHR32294">
    <property type="entry name" value="DNA POLYMERASE III SUBUNIT ALPHA"/>
    <property type="match status" value="1"/>
</dbReference>
<comment type="catalytic activity">
    <reaction evidence="9">
        <text>DNA(n) + a 2'-deoxyribonucleoside 5'-triphosphate = DNA(n+1) + diphosphate</text>
        <dbReference type="Rhea" id="RHEA:22508"/>
        <dbReference type="Rhea" id="RHEA-COMP:17339"/>
        <dbReference type="Rhea" id="RHEA-COMP:17340"/>
        <dbReference type="ChEBI" id="CHEBI:33019"/>
        <dbReference type="ChEBI" id="CHEBI:61560"/>
        <dbReference type="ChEBI" id="CHEBI:173112"/>
        <dbReference type="EC" id="2.7.7.7"/>
    </reaction>
</comment>
<evidence type="ECO:0000256" key="4">
    <source>
        <dbReference type="ARBA" id="ARBA00022679"/>
    </source>
</evidence>
<evidence type="ECO:0000313" key="15">
    <source>
        <dbReference type="EMBL" id="OCS88345.1"/>
    </source>
</evidence>
<evidence type="ECO:0000256" key="1">
    <source>
        <dbReference type="ARBA" id="ARBA00004496"/>
    </source>
</evidence>
<feature type="domain" description="PHP" evidence="11">
    <location>
        <begin position="8"/>
        <end position="132"/>
    </location>
</feature>
<evidence type="ECO:0000313" key="16">
    <source>
        <dbReference type="Proteomes" id="UP000093199"/>
    </source>
</evidence>
<dbReference type="InterPro" id="IPR004805">
    <property type="entry name" value="DnaE2/DnaE/PolC"/>
</dbReference>
<keyword evidence="6" id="KW-0235">DNA replication</keyword>
<dbReference type="Gene3D" id="3.20.20.140">
    <property type="entry name" value="Metal-dependent hydrolases"/>
    <property type="match status" value="1"/>
</dbReference>
<dbReference type="STRING" id="33978.A6M13_00430"/>
<keyword evidence="5" id="KW-0548">Nucleotidyltransferase</keyword>
<dbReference type="InterPro" id="IPR040982">
    <property type="entry name" value="DNA_pol3_finger"/>
</dbReference>
<comment type="caution">
    <text evidence="15">The sequence shown here is derived from an EMBL/GenBank/DDBJ whole genome shotgun (WGS) entry which is preliminary data.</text>
</comment>
<dbReference type="PANTHER" id="PTHR32294:SF0">
    <property type="entry name" value="DNA POLYMERASE III SUBUNIT ALPHA"/>
    <property type="match status" value="1"/>
</dbReference>
<feature type="domain" description="OB" evidence="10">
    <location>
        <begin position="948"/>
        <end position="1015"/>
    </location>
</feature>
<dbReference type="InterPro" id="IPR004365">
    <property type="entry name" value="NA-bd_OB_tRNA"/>
</dbReference>
<feature type="domain" description="DNA polymerase helix-hairpin-helix motif" evidence="13">
    <location>
        <begin position="761"/>
        <end position="850"/>
    </location>
</feature>
<feature type="domain" description="Bacterial DNA polymerase III alpha subunit NTPase" evidence="12">
    <location>
        <begin position="266"/>
        <end position="522"/>
    </location>
</feature>
<dbReference type="NCBIfam" id="TIGR00594">
    <property type="entry name" value="polc"/>
    <property type="match status" value="1"/>
</dbReference>
<sequence length="1015" mass="115358">MVVYPQIKTSADLLQSTIRPEACQQFLVAQKAEACAIVNSTMYGLMPFWRFMRDAHIHTVIGLEVMLDIEQEQVPVVLYAQTTQGYQHLLKISSAISTRQEGTLPLAWLKAYQQGLIALLPFSEGFIEQSTIVAIQQAFEQALYMGIARPHGKRAIYEERAIELANTLALPIVATQQNRYIEEQGLFAYQVAQAIASGQKLNEEDVQYAQPEHYMPTAMQWQEAFHDVPHWLETAKQMLMSCDVPMPAYERQMPQYPLDEQTADEALRKLAMQGLQERLPQATEAYYERLQYELDVIARMGYSDYFLIVADFMRFAREENILTGPGRGSSASSLVAYVTYITHVDPLQYGLVFERFLNPERVTMPDIDIDFVDTRRNEVIQYVAQKYGKQYVAQIITFGTLSAKAVARDVARMFNFTPEELDAISKAIPNKAGITLAEAYRQSVPLQQLVQQSTRYQQWFTVAKELEGLPRNASTHAAGVVLSPKPLVELIPVEDGHDGVYLTQWPMQDVEAAGLLKMDFLGLRNLTLLDHIRRSIQYTHHRTLQFEKIPFQNEATFQLLQRGDTVGIFQLESEGMKAALRDICPTHFLDIVAVNALYRPGPMDFIPSYARRKRGEEQVVMPHEALRPILEETYGVIIYQEQIMKIASVMAGFTFGEADLLRRAISKKNEQVMQAQREKFITGAQQKGFSIDVATEVYTLIERFADYGFPKSHAVAYSYISYYLAYLKANFPANFYAALCTSAIGNQEKLQQYIQEAKARGIRILPPSLSKSQRIFIVEDGAIRYSLSAIKGVPQPFLQKLLQLRKNREAPFTSLYELAIYLSAQQFTHKHIEPLAKAGVFDDFGKDRATILATIDGAVQHAQLYRPTEESAMMESVAQMRLKYVRVPPLPQKELLQYEKDVFGFYMSAHPIEQLDAHVLQGRVPMNQLAHLRDGSFAKVIGSLEQLRVLRTKKGEQMAFMTLEDEVGQVSVTLFPQVFAQVSHVLQEGQFFRAEGQVEQRFGKVQLKAKQVNIL</sequence>
<dbReference type="Pfam" id="PF14579">
    <property type="entry name" value="HHH_6"/>
    <property type="match status" value="1"/>
</dbReference>
<evidence type="ECO:0000259" key="14">
    <source>
        <dbReference type="Pfam" id="PF17657"/>
    </source>
</evidence>
<dbReference type="NCBIfam" id="NF004226">
    <property type="entry name" value="PRK05673.1"/>
    <property type="match status" value="1"/>
</dbReference>
<keyword evidence="7" id="KW-0239">DNA-directed DNA polymerase</keyword>
<evidence type="ECO:0000259" key="13">
    <source>
        <dbReference type="Pfam" id="PF14579"/>
    </source>
</evidence>
<evidence type="ECO:0000259" key="10">
    <source>
        <dbReference type="Pfam" id="PF01336"/>
    </source>
</evidence>
<dbReference type="AlphaFoldDB" id="A0A1C0YME4"/>
<organism evidence="15 16">
    <name type="scientific">Caryophanon tenue</name>
    <dbReference type="NCBI Taxonomy" id="33978"/>
    <lineage>
        <taxon>Bacteria</taxon>
        <taxon>Bacillati</taxon>
        <taxon>Bacillota</taxon>
        <taxon>Bacilli</taxon>
        <taxon>Bacillales</taxon>
        <taxon>Caryophanaceae</taxon>
        <taxon>Caryophanon</taxon>
    </lineage>
</organism>
<dbReference type="Pfam" id="PF17657">
    <property type="entry name" value="DNA_pol3_finger"/>
    <property type="match status" value="1"/>
</dbReference>
<proteinExistence type="inferred from homology"/>
<evidence type="ECO:0000259" key="12">
    <source>
        <dbReference type="Pfam" id="PF07733"/>
    </source>
</evidence>
<dbReference type="InterPro" id="IPR004013">
    <property type="entry name" value="PHP_dom"/>
</dbReference>
<dbReference type="RefSeq" id="WP_066542141.1">
    <property type="nucleotide sequence ID" value="NZ_MASJ01000001.1"/>
</dbReference>
<evidence type="ECO:0000256" key="8">
    <source>
        <dbReference type="ARBA" id="ARBA00025611"/>
    </source>
</evidence>
<dbReference type="Gene3D" id="1.10.10.1600">
    <property type="entry name" value="Bacterial DNA polymerase III alpha subunit, thumb domain"/>
    <property type="match status" value="1"/>
</dbReference>
<keyword evidence="4" id="KW-0808">Transferase</keyword>
<comment type="subcellular location">
    <subcellularLocation>
        <location evidence="1">Cytoplasm</location>
    </subcellularLocation>
</comment>
<evidence type="ECO:0000256" key="6">
    <source>
        <dbReference type="ARBA" id="ARBA00022705"/>
    </source>
</evidence>
<evidence type="ECO:0000256" key="5">
    <source>
        <dbReference type="ARBA" id="ARBA00022695"/>
    </source>
</evidence>
<dbReference type="Gene3D" id="1.10.150.870">
    <property type="match status" value="1"/>
</dbReference>
<protein>
    <recommendedName>
        <fullName evidence="3">DNA-directed DNA polymerase</fullName>
        <ecNumber evidence="3">2.7.7.7</ecNumber>
    </recommendedName>
</protein>
<feature type="domain" description="DNA polymerase III alpha subunit finger" evidence="14">
    <location>
        <begin position="525"/>
        <end position="688"/>
    </location>
</feature>
<name>A0A1C0YME4_9BACL</name>
<evidence type="ECO:0000256" key="2">
    <source>
        <dbReference type="ARBA" id="ARBA00009496"/>
    </source>
</evidence>
<keyword evidence="16" id="KW-1185">Reference proteome</keyword>
<comment type="function">
    <text evidence="8">DNA polymerase III is a complex, multichain enzyme responsible for most of the replicative synthesis in bacteria. This DNA polymerase also exhibits 3' to 5' exonuclease activity. The alpha chain is the DNA polymerase.</text>
</comment>
<evidence type="ECO:0000259" key="11">
    <source>
        <dbReference type="Pfam" id="PF02811"/>
    </source>
</evidence>
<evidence type="ECO:0000256" key="7">
    <source>
        <dbReference type="ARBA" id="ARBA00022932"/>
    </source>
</evidence>
<dbReference type="OrthoDB" id="9803237at2"/>
<dbReference type="Gene3D" id="2.40.50.140">
    <property type="entry name" value="Nucleic acid-binding proteins"/>
    <property type="match status" value="1"/>
</dbReference>
<dbReference type="Proteomes" id="UP000093199">
    <property type="component" value="Unassembled WGS sequence"/>
</dbReference>
<dbReference type="Pfam" id="PF01336">
    <property type="entry name" value="tRNA_anti-codon"/>
    <property type="match status" value="1"/>
</dbReference>
<dbReference type="EC" id="2.7.7.7" evidence="3"/>
<dbReference type="GO" id="GO:0003887">
    <property type="term" value="F:DNA-directed DNA polymerase activity"/>
    <property type="evidence" value="ECO:0007669"/>
    <property type="project" value="UniProtKB-KW"/>
</dbReference>
<dbReference type="GO" id="GO:0005737">
    <property type="term" value="C:cytoplasm"/>
    <property type="evidence" value="ECO:0007669"/>
    <property type="project" value="UniProtKB-SubCell"/>
</dbReference>
<reference evidence="15 16" key="1">
    <citation type="submission" date="2016-07" db="EMBL/GenBank/DDBJ databases">
        <title>Caryophanon tenue genome sequencing.</title>
        <authorList>
            <person name="Verma A."/>
            <person name="Pal Y."/>
            <person name="Krishnamurthi S."/>
        </authorList>
    </citation>
    <scope>NUCLEOTIDE SEQUENCE [LARGE SCALE GENOMIC DNA]</scope>
    <source>
        <strain evidence="15 16">DSM 14152</strain>
    </source>
</reference>
<dbReference type="Pfam" id="PF02811">
    <property type="entry name" value="PHP"/>
    <property type="match status" value="1"/>
</dbReference>
<dbReference type="GO" id="GO:0003676">
    <property type="term" value="F:nucleic acid binding"/>
    <property type="evidence" value="ECO:0007669"/>
    <property type="project" value="InterPro"/>
</dbReference>
<dbReference type="InterPro" id="IPR011708">
    <property type="entry name" value="DNA_pol3_alpha_NTPase_dom"/>
</dbReference>
<gene>
    <name evidence="15" type="ORF">A6M13_00430</name>
</gene>
<evidence type="ECO:0000256" key="3">
    <source>
        <dbReference type="ARBA" id="ARBA00012417"/>
    </source>
</evidence>
<evidence type="ECO:0000256" key="9">
    <source>
        <dbReference type="ARBA" id="ARBA00049244"/>
    </source>
</evidence>
<dbReference type="Pfam" id="PF07733">
    <property type="entry name" value="DNA_pol3_alpha"/>
    <property type="match status" value="1"/>
</dbReference>